<keyword evidence="6" id="KW-1133">Transmembrane helix</keyword>
<keyword evidence="7 8" id="KW-0472">Membrane</keyword>
<dbReference type="InterPro" id="IPR023395">
    <property type="entry name" value="MCP_dom_sf"/>
</dbReference>
<evidence type="ECO:0000313" key="12">
    <source>
        <dbReference type="RefSeq" id="XP_034240812.1"/>
    </source>
</evidence>
<keyword evidence="10" id="KW-1185">Reference proteome</keyword>
<reference evidence="11 12" key="1">
    <citation type="submission" date="2025-04" db="UniProtKB">
        <authorList>
            <consortium name="RefSeq"/>
        </authorList>
    </citation>
    <scope>IDENTIFICATION</scope>
    <source>
        <tissue evidence="11 12">Total insect</tissue>
    </source>
</reference>
<dbReference type="OrthoDB" id="756301at2759"/>
<dbReference type="Pfam" id="PF00153">
    <property type="entry name" value="Mito_carr"/>
    <property type="match status" value="3"/>
</dbReference>
<feature type="repeat" description="Solcar" evidence="8">
    <location>
        <begin position="136"/>
        <end position="223"/>
    </location>
</feature>
<evidence type="ECO:0000256" key="9">
    <source>
        <dbReference type="RuleBase" id="RU000488"/>
    </source>
</evidence>
<dbReference type="InterPro" id="IPR050391">
    <property type="entry name" value="Mito_Metabolite_Transporter"/>
</dbReference>
<dbReference type="Gene3D" id="1.50.40.10">
    <property type="entry name" value="Mitochondrial carrier domain"/>
    <property type="match status" value="1"/>
</dbReference>
<dbReference type="GeneID" id="117645036"/>
<evidence type="ECO:0000256" key="8">
    <source>
        <dbReference type="PROSITE-ProRule" id="PRU00282"/>
    </source>
</evidence>
<keyword evidence="5" id="KW-0677">Repeat</keyword>
<gene>
    <name evidence="11 12" type="primary">LOC117645036</name>
</gene>
<evidence type="ECO:0000256" key="4">
    <source>
        <dbReference type="ARBA" id="ARBA00022692"/>
    </source>
</evidence>
<dbReference type="GO" id="GO:0016020">
    <property type="term" value="C:membrane"/>
    <property type="evidence" value="ECO:0007669"/>
    <property type="project" value="UniProtKB-SubCell"/>
</dbReference>
<dbReference type="AlphaFoldDB" id="A0A6P8YUK3"/>
<name>A0A6P8YUK3_THRPL</name>
<evidence type="ECO:0000256" key="6">
    <source>
        <dbReference type="ARBA" id="ARBA00022989"/>
    </source>
</evidence>
<sequence>MADSSALVDGLFNVATAATAGCLADFATFPLDTAKVRLQIQGVPATTMVQLAGVGGHLHLPVTMQAAAQYEGLLGTMSTIVRQEGVRSLYNGLSAGLQRQCAFVSVRLGLYETTKNFYQGLIDGNRTKRATDVPSMNVLSRVLAGLTTGGMAVLFAQPTDVVKVRFQAAPPGTKPYPSTLAAYRSIAGSEGFFGLWRGLAPNVVRNSIVNVSEIVCYDVVKDALLLNGVMHDGIPLHFTSAVIAGFCATVVASPVDVVKTRYMNAKPGEYRNALEVATRMAANEGMAAFYKGFTPSFCRLVSWNIAMWITYEQLKGVVKKWRAVEEF</sequence>
<feature type="repeat" description="Solcar" evidence="8">
    <location>
        <begin position="8"/>
        <end position="117"/>
    </location>
</feature>
<dbReference type="PROSITE" id="PS50920">
    <property type="entry name" value="SOLCAR"/>
    <property type="match status" value="3"/>
</dbReference>
<evidence type="ECO:0000256" key="3">
    <source>
        <dbReference type="ARBA" id="ARBA00022448"/>
    </source>
</evidence>
<keyword evidence="4 8" id="KW-0812">Transmembrane</keyword>
<evidence type="ECO:0000256" key="7">
    <source>
        <dbReference type="ARBA" id="ARBA00023136"/>
    </source>
</evidence>
<dbReference type="KEGG" id="tpal:117645036"/>
<dbReference type="RefSeq" id="XP_034240811.1">
    <property type="nucleotide sequence ID" value="XM_034384920.1"/>
</dbReference>
<evidence type="ECO:0000256" key="5">
    <source>
        <dbReference type="ARBA" id="ARBA00022737"/>
    </source>
</evidence>
<proteinExistence type="inferred from homology"/>
<organism evidence="11">
    <name type="scientific">Thrips palmi</name>
    <name type="common">Melon thrips</name>
    <dbReference type="NCBI Taxonomy" id="161013"/>
    <lineage>
        <taxon>Eukaryota</taxon>
        <taxon>Metazoa</taxon>
        <taxon>Ecdysozoa</taxon>
        <taxon>Arthropoda</taxon>
        <taxon>Hexapoda</taxon>
        <taxon>Insecta</taxon>
        <taxon>Pterygota</taxon>
        <taxon>Neoptera</taxon>
        <taxon>Paraneoptera</taxon>
        <taxon>Thysanoptera</taxon>
        <taxon>Terebrantia</taxon>
        <taxon>Thripoidea</taxon>
        <taxon>Thripidae</taxon>
        <taxon>Thrips</taxon>
    </lineage>
</organism>
<evidence type="ECO:0000313" key="11">
    <source>
        <dbReference type="RefSeq" id="XP_034240811.1"/>
    </source>
</evidence>
<dbReference type="InterPro" id="IPR018108">
    <property type="entry name" value="MCP_transmembrane"/>
</dbReference>
<dbReference type="RefSeq" id="XP_034240812.1">
    <property type="nucleotide sequence ID" value="XM_034384921.1"/>
</dbReference>
<evidence type="ECO:0000313" key="10">
    <source>
        <dbReference type="Proteomes" id="UP000515158"/>
    </source>
</evidence>
<accession>A0A6P8YUK3</accession>
<comment type="subcellular location">
    <subcellularLocation>
        <location evidence="1">Membrane</location>
        <topology evidence="1">Multi-pass membrane protein</topology>
    </subcellularLocation>
</comment>
<feature type="repeat" description="Solcar" evidence="8">
    <location>
        <begin position="232"/>
        <end position="317"/>
    </location>
</feature>
<dbReference type="Proteomes" id="UP000515158">
    <property type="component" value="Unplaced"/>
</dbReference>
<keyword evidence="3 9" id="KW-0813">Transport</keyword>
<comment type="similarity">
    <text evidence="2 9">Belongs to the mitochondrial carrier (TC 2.A.29) family.</text>
</comment>
<dbReference type="PANTHER" id="PTHR45618">
    <property type="entry name" value="MITOCHONDRIAL DICARBOXYLATE CARRIER-RELATED"/>
    <property type="match status" value="1"/>
</dbReference>
<evidence type="ECO:0000256" key="1">
    <source>
        <dbReference type="ARBA" id="ARBA00004141"/>
    </source>
</evidence>
<evidence type="ECO:0000256" key="2">
    <source>
        <dbReference type="ARBA" id="ARBA00006375"/>
    </source>
</evidence>
<dbReference type="SUPFAM" id="SSF103506">
    <property type="entry name" value="Mitochondrial carrier"/>
    <property type="match status" value="1"/>
</dbReference>
<protein>
    <submittedName>
        <fullName evidence="11 12">Mitochondrial uncoupling protein 2-like</fullName>
    </submittedName>
</protein>